<accession>A0A4Q8CYY5</accession>
<dbReference type="Gene3D" id="3.20.20.190">
    <property type="entry name" value="Phosphatidylinositol (PI) phosphodiesterase"/>
    <property type="match status" value="1"/>
</dbReference>
<dbReference type="InterPro" id="IPR030395">
    <property type="entry name" value="GP_PDE_dom"/>
</dbReference>
<dbReference type="InterPro" id="IPR017946">
    <property type="entry name" value="PLC-like_Pdiesterase_TIM-brl"/>
</dbReference>
<dbReference type="RefSeq" id="WP_130502551.1">
    <property type="nucleotide sequence ID" value="NZ_SHLI01000001.1"/>
</dbReference>
<evidence type="ECO:0000313" key="3">
    <source>
        <dbReference type="Proteomes" id="UP000292298"/>
    </source>
</evidence>
<dbReference type="GO" id="GO:0008081">
    <property type="term" value="F:phosphoric diester hydrolase activity"/>
    <property type="evidence" value="ECO:0007669"/>
    <property type="project" value="InterPro"/>
</dbReference>
<dbReference type="SUPFAM" id="SSF51695">
    <property type="entry name" value="PLC-like phosphodiesterases"/>
    <property type="match status" value="1"/>
</dbReference>
<name>A0A4Q8CYY5_9GAMM</name>
<feature type="domain" description="GP-PDE" evidence="1">
    <location>
        <begin position="44"/>
        <end position="314"/>
    </location>
</feature>
<sequence>MSCQISLSRPIRQFTGILAITILTGAPNASANTLDRQLTALQDFQVVAHRGASGHAPEHTLPAFQMAYDMGADYLELDIQMTADGELVVLHDETLNRTTDAEGPLQDYTLAELQELDAGSWFNTTNPSRAQSRFAGTQVPTLDQVIDRFGTQTRYYIETKSAERDPTLEAELMEALEGRGLIEAGAVTIQSFSQESLRKVQAINPNVPLVQLVWYYPENEDSEELTEWTGVTPGPEAITDADFQEVRDYAVAIGTNMTYQGEPVIDEAFVTQAQDNDLLVHVYTVNGIPMMEQLLGWGVDGMFTNFPDRLIRLTQ</sequence>
<comment type="caution">
    <text evidence="2">The sequence shown here is derived from an EMBL/GenBank/DDBJ whole genome shotgun (WGS) entry which is preliminary data.</text>
</comment>
<evidence type="ECO:0000313" key="2">
    <source>
        <dbReference type="EMBL" id="RZU98211.1"/>
    </source>
</evidence>
<dbReference type="PANTHER" id="PTHR46211:SF7">
    <property type="entry name" value="GLYCEROPHOSPHODIESTER PHOSPHODIESTERASE"/>
    <property type="match status" value="1"/>
</dbReference>
<proteinExistence type="predicted"/>
<dbReference type="PANTHER" id="PTHR46211">
    <property type="entry name" value="GLYCEROPHOSPHORYL DIESTER PHOSPHODIESTERASE"/>
    <property type="match status" value="1"/>
</dbReference>
<evidence type="ECO:0000259" key="1">
    <source>
        <dbReference type="PROSITE" id="PS51704"/>
    </source>
</evidence>
<dbReference type="AlphaFoldDB" id="A0A4Q8CYY5"/>
<gene>
    <name evidence="2" type="ORF">EV698_0453</name>
</gene>
<keyword evidence="3" id="KW-1185">Reference proteome</keyword>
<reference evidence="2 3" key="1">
    <citation type="submission" date="2019-02" db="EMBL/GenBank/DDBJ databases">
        <title>Genomic Encyclopedia of Type Strains, Phase IV (KMG-IV): sequencing the most valuable type-strain genomes for metagenomic binning, comparative biology and taxonomic classification.</title>
        <authorList>
            <person name="Goeker M."/>
        </authorList>
    </citation>
    <scope>NUCLEOTIDE SEQUENCE [LARGE SCALE GENOMIC DNA]</scope>
    <source>
        <strain evidence="2 3">DSM 21056</strain>
    </source>
</reference>
<dbReference type="Proteomes" id="UP000292298">
    <property type="component" value="Unassembled WGS sequence"/>
</dbReference>
<protein>
    <submittedName>
        <fullName evidence="2">Glycerophosphoryl diester phosphodiesterase</fullName>
    </submittedName>
</protein>
<dbReference type="EMBL" id="SHLI01000001">
    <property type="protein sequence ID" value="RZU98211.1"/>
    <property type="molecule type" value="Genomic_DNA"/>
</dbReference>
<organism evidence="2 3">
    <name type="scientific">Spiribacter vilamensis</name>
    <dbReference type="NCBI Taxonomy" id="531306"/>
    <lineage>
        <taxon>Bacteria</taxon>
        <taxon>Pseudomonadati</taxon>
        <taxon>Pseudomonadota</taxon>
        <taxon>Gammaproteobacteria</taxon>
        <taxon>Chromatiales</taxon>
        <taxon>Ectothiorhodospiraceae</taxon>
        <taxon>Spiribacter</taxon>
    </lineage>
</organism>
<dbReference type="CDD" id="cd08601">
    <property type="entry name" value="GDPD_SaGlpQ_like"/>
    <property type="match status" value="1"/>
</dbReference>
<dbReference type="OrthoDB" id="9795622at2"/>
<dbReference type="PROSITE" id="PS51704">
    <property type="entry name" value="GP_PDE"/>
    <property type="match status" value="1"/>
</dbReference>
<dbReference type="GO" id="GO:0006629">
    <property type="term" value="P:lipid metabolic process"/>
    <property type="evidence" value="ECO:0007669"/>
    <property type="project" value="InterPro"/>
</dbReference>
<dbReference type="Pfam" id="PF03009">
    <property type="entry name" value="GDPD"/>
    <property type="match status" value="1"/>
</dbReference>